<dbReference type="AlphaFoldDB" id="A0A383E4D3"/>
<dbReference type="EMBL" id="UINC01222593">
    <property type="protein sequence ID" value="SVE51444.1"/>
    <property type="molecule type" value="Genomic_DNA"/>
</dbReference>
<evidence type="ECO:0000313" key="1">
    <source>
        <dbReference type="EMBL" id="SVE51444.1"/>
    </source>
</evidence>
<name>A0A383E4D3_9ZZZZ</name>
<accession>A0A383E4D3</accession>
<sequence length="78" mass="8971">IQEVFCDQSQVFMGRMSRDFPPLPAPSRIHSIGLQDARLVRDVLTLSKEHVIRTSRPSNQWMGPHRWSLVSCIISRKA</sequence>
<organism evidence="1">
    <name type="scientific">marine metagenome</name>
    <dbReference type="NCBI Taxonomy" id="408172"/>
    <lineage>
        <taxon>unclassified sequences</taxon>
        <taxon>metagenomes</taxon>
        <taxon>ecological metagenomes</taxon>
    </lineage>
</organism>
<protein>
    <submittedName>
        <fullName evidence="1">Uncharacterized protein</fullName>
    </submittedName>
</protein>
<feature type="non-terminal residue" evidence="1">
    <location>
        <position position="1"/>
    </location>
</feature>
<proteinExistence type="predicted"/>
<gene>
    <name evidence="1" type="ORF">METZ01_LOCUS504298</name>
</gene>
<reference evidence="1" key="1">
    <citation type="submission" date="2018-05" db="EMBL/GenBank/DDBJ databases">
        <authorList>
            <person name="Lanie J.A."/>
            <person name="Ng W.-L."/>
            <person name="Kazmierczak K.M."/>
            <person name="Andrzejewski T.M."/>
            <person name="Davidsen T.M."/>
            <person name="Wayne K.J."/>
            <person name="Tettelin H."/>
            <person name="Glass J.I."/>
            <person name="Rusch D."/>
            <person name="Podicherti R."/>
            <person name="Tsui H.-C.T."/>
            <person name="Winkler M.E."/>
        </authorList>
    </citation>
    <scope>NUCLEOTIDE SEQUENCE</scope>
</reference>